<dbReference type="InterPro" id="IPR013740">
    <property type="entry name" value="Redoxin"/>
</dbReference>
<dbReference type="RefSeq" id="WP_179974829.1">
    <property type="nucleotide sequence ID" value="NZ_CP049075.1"/>
</dbReference>
<evidence type="ECO:0000313" key="3">
    <source>
        <dbReference type="Proteomes" id="UP000509414"/>
    </source>
</evidence>
<dbReference type="KEGG" id="cinf:CINF_1141"/>
<reference evidence="2 3" key="1">
    <citation type="submission" date="2020-02" db="EMBL/GenBank/DDBJ databases">
        <title>Complete genome sequence of the novel Campylobacter species Candidatus Campylobacter infans.</title>
        <authorList>
            <person name="Duim B."/>
            <person name="Zomer A."/>
            <person name="van der Graaf L."/>
            <person name="Wagenaar J."/>
        </authorList>
    </citation>
    <scope>NUCLEOTIDE SEQUENCE [LARGE SCALE GENOMIC DNA]</scope>
    <source>
        <strain evidence="2 3">19S00001</strain>
    </source>
</reference>
<feature type="domain" description="Thioredoxin" evidence="1">
    <location>
        <begin position="157"/>
        <end position="321"/>
    </location>
</feature>
<dbReference type="InterPro" id="IPR007214">
    <property type="entry name" value="YbaK/aa-tRNA-synth-assoc-dom"/>
</dbReference>
<dbReference type="Gene3D" id="3.40.30.10">
    <property type="entry name" value="Glutaredoxin"/>
    <property type="match status" value="1"/>
</dbReference>
<proteinExistence type="predicted"/>
<evidence type="ECO:0000259" key="1">
    <source>
        <dbReference type="PROSITE" id="PS51352"/>
    </source>
</evidence>
<keyword evidence="3" id="KW-1185">Reference proteome</keyword>
<dbReference type="Pfam" id="PF08534">
    <property type="entry name" value="Redoxin"/>
    <property type="match status" value="1"/>
</dbReference>
<dbReference type="PROSITE" id="PS51352">
    <property type="entry name" value="THIOREDOXIN_2"/>
    <property type="match status" value="1"/>
</dbReference>
<dbReference type="Pfam" id="PF04073">
    <property type="entry name" value="tRNA_edit"/>
    <property type="match status" value="1"/>
</dbReference>
<dbReference type="InterPro" id="IPR036754">
    <property type="entry name" value="YbaK/aa-tRNA-synt-asso_dom_sf"/>
</dbReference>
<dbReference type="InterPro" id="IPR036249">
    <property type="entry name" value="Thioredoxin-like_sf"/>
</dbReference>
<dbReference type="GO" id="GO:0002161">
    <property type="term" value="F:aminoacyl-tRNA deacylase activity"/>
    <property type="evidence" value="ECO:0007669"/>
    <property type="project" value="InterPro"/>
</dbReference>
<dbReference type="GO" id="GO:0004812">
    <property type="term" value="F:aminoacyl-tRNA ligase activity"/>
    <property type="evidence" value="ECO:0007669"/>
    <property type="project" value="UniProtKB-KW"/>
</dbReference>
<dbReference type="AlphaFoldDB" id="A0A7H9CIY6"/>
<sequence length="321" mass="35805">MSQAIFNKIVEILKANQANFKIIEHEPCGKSADVAKVRGTKLSQGAKALVCHVKNEQEKFYALCVLNADKSADLDALARQLNAKKVSLASPKEVSELSDCVFGAIPPFSFNERLRLFVDAGVLERNEQIAFNAGLLERSIIMSANDYKRIVRPCVIHFASEPAPAITDAKFLNGELVGLKKLLRDKKIVLVCLPKLGEHKKLLDDETASICGLSGCSDECAQYNKFHNEFKALGYEIIALSTLDFENAKNFGLAFNNLAMISDKKLELAKPLSLETMKTKDNKHFYHRQTLIIKNAKIIKRFDRISEPSKNASEVLEYLKS</sequence>
<dbReference type="EMBL" id="CP049075">
    <property type="protein sequence ID" value="QLI05631.1"/>
    <property type="molecule type" value="Genomic_DNA"/>
</dbReference>
<accession>A0A7H9CIY6</accession>
<dbReference type="SUPFAM" id="SSF52833">
    <property type="entry name" value="Thioredoxin-like"/>
    <property type="match status" value="1"/>
</dbReference>
<dbReference type="GO" id="GO:0016491">
    <property type="term" value="F:oxidoreductase activity"/>
    <property type="evidence" value="ECO:0007669"/>
    <property type="project" value="InterPro"/>
</dbReference>
<protein>
    <submittedName>
        <fullName evidence="2">YbaK/prolyl-tRNA synthetase associated domain-containing protein</fullName>
    </submittedName>
</protein>
<keyword evidence="2" id="KW-0030">Aminoacyl-tRNA synthetase</keyword>
<dbReference type="PANTHER" id="PTHR30411">
    <property type="entry name" value="CYTOPLASMIC PROTEIN"/>
    <property type="match status" value="1"/>
</dbReference>
<keyword evidence="2" id="KW-0436">Ligase</keyword>
<dbReference type="InterPro" id="IPR013766">
    <property type="entry name" value="Thioredoxin_domain"/>
</dbReference>
<name>A0A7H9CIY6_9BACT</name>
<dbReference type="Proteomes" id="UP000509414">
    <property type="component" value="Chromosome"/>
</dbReference>
<gene>
    <name evidence="2" type="ORF">CINF_1141</name>
</gene>
<evidence type="ECO:0000313" key="2">
    <source>
        <dbReference type="EMBL" id="QLI05631.1"/>
    </source>
</evidence>
<dbReference type="PANTHER" id="PTHR30411:SF9">
    <property type="entry name" value="MULTIFUNCTIONAL SER_THR-TRNA DEACYLASE PROXP-Y"/>
    <property type="match status" value="1"/>
</dbReference>
<organism evidence="2 3">
    <name type="scientific">Candidatus Campylobacter infans</name>
    <dbReference type="NCBI Taxonomy" id="2561898"/>
    <lineage>
        <taxon>Bacteria</taxon>
        <taxon>Pseudomonadati</taxon>
        <taxon>Campylobacterota</taxon>
        <taxon>Epsilonproteobacteria</taxon>
        <taxon>Campylobacterales</taxon>
        <taxon>Campylobacteraceae</taxon>
        <taxon>Campylobacter</taxon>
    </lineage>
</organism>
<dbReference type="Gene3D" id="3.90.960.10">
    <property type="entry name" value="YbaK/aminoacyl-tRNA synthetase-associated domain"/>
    <property type="match status" value="1"/>
</dbReference>
<dbReference type="SUPFAM" id="SSF55826">
    <property type="entry name" value="YbaK/ProRS associated domain"/>
    <property type="match status" value="1"/>
</dbReference>